<accession>A0A8J1LMJ6</accession>
<evidence type="ECO:0000259" key="2">
    <source>
        <dbReference type="PROSITE" id="PS50878"/>
    </source>
</evidence>
<dbReference type="Pfam" id="PF00078">
    <property type="entry name" value="RVT_1"/>
    <property type="match status" value="1"/>
</dbReference>
<dbReference type="PANTHER" id="PTHR21301:SF12">
    <property type="match status" value="1"/>
</dbReference>
<protein>
    <submittedName>
        <fullName evidence="4 5">Uncharacterized protein LOC108700086</fullName>
    </submittedName>
</protein>
<dbReference type="Gene3D" id="3.40.1440.10">
    <property type="entry name" value="GIY-YIG endonuclease"/>
    <property type="match status" value="1"/>
</dbReference>
<feature type="domain" description="GIY-YIG" evidence="1">
    <location>
        <begin position="592"/>
        <end position="695"/>
    </location>
</feature>
<sequence length="703" mass="80804">MYFCDYPNTDSAISFHPSQLKKPSAFNPLIDNAAISTFENVIRKEVQKIWDVRGNPKYLHNLSVKEKEALHTLTNNSAIIIRPADKGGAIVIMNTSQYMEEANRQLSIPEHYELISNDPIWAIKREVDGLVTEAWEQGVINTSTKDFLITEHPRTPILHLLPKIHKSLANPPGRPIISGIGSVLEPLSKLVDQYLQPIVRGIPTCILDTNDLLRQVQDISLPNTGLRLCSIDIQSLYTAIPQNEGLQYIEESLLETNIDHHLIYFLLDCLTLVLHKNYFRFDEKFYWQRQGTSMGASVAPSFANIFVHHLEQKIFLNGPYSKYIFKYWRYVDDILILWQGTEQVFTDMLTMANSFHLTIKFTGEFSDTSLNFLDVRLSICDSKIYTEMYSKPTDRNTLLLHSSYHNPHTLGAIPKSQYIRARRIATTDVQYKRAADTLTHKLSERGYPLVKLKSIQKEISKINRQDLLKGSVSKQQNIDRIPFVSKYGRQSKKIEQIIKKYWPILQQDAKYGSAFKQNPIFSYTRGRNLRDSLCPSDIIHHKRQTTFWGPPKRGTFACLNCICCSSIIKGESVNHPTRGNIINLRDFSTCDTKNVIYMLKCPCGLAYIGQTSRAVKERIKEHRGNIRNFKSGTQSDTPVSRHFASHGHNQMQLRWLVLENVKLPKRGGNIQKMLLQHEARWIKKLNTMSPMGLNDHWSLISFL</sequence>
<proteinExistence type="predicted"/>
<dbReference type="InterPro" id="IPR000305">
    <property type="entry name" value="GIY-YIG_endonuc"/>
</dbReference>
<dbReference type="OrthoDB" id="9906912at2759"/>
<evidence type="ECO:0000259" key="1">
    <source>
        <dbReference type="PROSITE" id="PS50164"/>
    </source>
</evidence>
<dbReference type="InterPro" id="IPR058912">
    <property type="entry name" value="HTH_animal"/>
</dbReference>
<organism evidence="3 7">
    <name type="scientific">Xenopus laevis</name>
    <name type="common">African clawed frog</name>
    <dbReference type="NCBI Taxonomy" id="8355"/>
    <lineage>
        <taxon>Eukaryota</taxon>
        <taxon>Metazoa</taxon>
        <taxon>Chordata</taxon>
        <taxon>Craniata</taxon>
        <taxon>Vertebrata</taxon>
        <taxon>Euteleostomi</taxon>
        <taxon>Amphibia</taxon>
        <taxon>Batrachia</taxon>
        <taxon>Anura</taxon>
        <taxon>Pipoidea</taxon>
        <taxon>Pipidae</taxon>
        <taxon>Xenopodinae</taxon>
        <taxon>Xenopus</taxon>
        <taxon>Xenopus</taxon>
    </lineage>
</organism>
<dbReference type="SMART" id="SM00465">
    <property type="entry name" value="GIYc"/>
    <property type="match status" value="1"/>
</dbReference>
<evidence type="ECO:0000313" key="6">
    <source>
        <dbReference type="RefSeq" id="XP_041430797.1"/>
    </source>
</evidence>
<dbReference type="GeneID" id="108700086"/>
<dbReference type="InterPro" id="IPR000477">
    <property type="entry name" value="RT_dom"/>
</dbReference>
<reference evidence="4 5" key="1">
    <citation type="submission" date="2025-04" db="UniProtKB">
        <authorList>
            <consortium name="RefSeq"/>
        </authorList>
    </citation>
    <scope>IDENTIFICATION</scope>
    <source>
        <strain evidence="4 5">J_2021</strain>
        <tissue evidence="4 5">Erythrocytes</tissue>
    </source>
</reference>
<name>A0A8J1LMJ6_XENLA</name>
<dbReference type="RefSeq" id="XP_041430795.1">
    <property type="nucleotide sequence ID" value="XM_041574861.1"/>
</dbReference>
<dbReference type="AlphaFoldDB" id="A0A8J1LMJ6"/>
<dbReference type="KEGG" id="xla:108700086"/>
<dbReference type="RefSeq" id="XP_041430798.1">
    <property type="nucleotide sequence ID" value="XM_041574864.1"/>
</dbReference>
<evidence type="ECO:0000313" key="7">
    <source>
        <dbReference type="RefSeq" id="XP_041430798.1"/>
    </source>
</evidence>
<feature type="domain" description="Reverse transcriptase" evidence="2">
    <location>
        <begin position="142"/>
        <end position="384"/>
    </location>
</feature>
<dbReference type="RefSeq" id="XP_041430797.1">
    <property type="nucleotide sequence ID" value="XM_041574863.1"/>
</dbReference>
<dbReference type="PANTHER" id="PTHR21301">
    <property type="entry name" value="REVERSE TRANSCRIPTASE"/>
    <property type="match status" value="1"/>
</dbReference>
<dbReference type="CDD" id="cd10442">
    <property type="entry name" value="GIY-YIG_PLEs"/>
    <property type="match status" value="1"/>
</dbReference>
<evidence type="ECO:0000313" key="3">
    <source>
        <dbReference type="Proteomes" id="UP000186698"/>
    </source>
</evidence>
<dbReference type="InterPro" id="IPR035901">
    <property type="entry name" value="GIY-YIG_endonuc_sf"/>
</dbReference>
<evidence type="ECO:0000313" key="5">
    <source>
        <dbReference type="RefSeq" id="XP_041430796.1"/>
    </source>
</evidence>
<dbReference type="Pfam" id="PF26215">
    <property type="entry name" value="HTH_animal"/>
    <property type="match status" value="1"/>
</dbReference>
<gene>
    <name evidence="4 5 6 7" type="primary">LOC108700086</name>
</gene>
<dbReference type="PROSITE" id="PS50164">
    <property type="entry name" value="GIY_YIG"/>
    <property type="match status" value="1"/>
</dbReference>
<evidence type="ECO:0000313" key="4">
    <source>
        <dbReference type="RefSeq" id="XP_041430795.1"/>
    </source>
</evidence>
<dbReference type="Proteomes" id="UP000186698">
    <property type="component" value="Chromosome 8S"/>
</dbReference>
<dbReference type="RefSeq" id="XP_041430796.1">
    <property type="nucleotide sequence ID" value="XM_041574862.1"/>
</dbReference>
<keyword evidence="3" id="KW-1185">Reference proteome</keyword>
<dbReference type="PROSITE" id="PS50878">
    <property type="entry name" value="RT_POL"/>
    <property type="match status" value="1"/>
</dbReference>